<evidence type="ECO:0000256" key="7">
    <source>
        <dbReference type="ARBA" id="ARBA00023015"/>
    </source>
</evidence>
<feature type="compositionally biased region" description="Low complexity" evidence="12">
    <location>
        <begin position="86"/>
        <end position="95"/>
    </location>
</feature>
<dbReference type="SMART" id="SM00355">
    <property type="entry name" value="ZnF_C2H2"/>
    <property type="match status" value="19"/>
</dbReference>
<evidence type="ECO:0000256" key="12">
    <source>
        <dbReference type="SAM" id="MobiDB-lite"/>
    </source>
</evidence>
<feature type="domain" description="C2H2-type" evidence="13">
    <location>
        <begin position="959"/>
        <end position="981"/>
    </location>
</feature>
<dbReference type="Proteomes" id="UP000694871">
    <property type="component" value="Unplaced"/>
</dbReference>
<keyword evidence="8" id="KW-0238">DNA-binding</keyword>
<keyword evidence="3" id="KW-0479">Metal-binding</keyword>
<evidence type="ECO:0000256" key="10">
    <source>
        <dbReference type="ARBA" id="ARBA00023242"/>
    </source>
</evidence>
<evidence type="ECO:0000313" key="14">
    <source>
        <dbReference type="Proteomes" id="UP000694871"/>
    </source>
</evidence>
<sequence length="1053" mass="118845">MFIESLTGSFIVESQIVAPPLQLQPGFPLQKSELLARLEQGQEAWTPEVQNSNEDTEENPVKLQQTGWSEPGTWWNSYRSPISVPSSDSSSSDNESSSEKEEEKNVKQECLRITKPRAALLGRCEVKQEGCEPWQSERLGQPQGSMRMPLCWTREKDRGLVKSRKGKRGADPGKDLFVCPQCGNSFNRKSSLKRHLATIHDTAKPYEWPPRRKTFLEKSNRGTRARRHMRTSRLGREPYECPECGESFMTSTSFTQHQRSHSGEATYQCPACDNLIKHLMTAHSGAHLSNCPDCGKAFLREGDLTMHRAMIHGGESFHQCLDCGKCYQEKLSLIRHQTLHAKKGPYKCPDCEMTFADSRRLANHSRIHKTQKLHKYLDQEGSDTEEYVHTCPDCGECFKTEQCFVNHQRTHMKEQQCQQPDKGDNLKGGTQKNESHVEMQCSAESAGRKPLGAGLTQPKVEMEETLHTCPDCGKFFRDSQCFANHRSMHIKEETSGSADGPETVEERKLPHAGQQEGQMKENPYQCCSCGKTYASQYNLNRHQRIHADSRPYKCTICGKTFTYRYTLLHHEATHTEGKTCLHNCSYCGKGFTTKTSLSRHLQLHVMGRPYQCGVCGKAFAYRYSLTQHQETHMEGQAQKCLFCYKVFRTKHSLSRHKRIHMETRSYQCSVCGKAFGTKYSFCRHQDGHLNGSLRRSSSSRKGLIDASALAKDQASDTDENSNNWSESSTLSGHHGEETPAQCSKGVGGSLPAKGQSVHREENPSKGLDVKESPSEFSKRVDSDILTKQQNTQLKEHSMKGLDGAETPRGHSVVTKEQGSHAEGNVHEGTYSLVSPRQQGACTGDSLPKLSEKREGFTASLTLTKHQNIHVGVNSIPGLNSDQPCKGSSTRSGLQGVTMGKRQYVCSHCGKSCRDRYSLKRHERTHTSERPYQCQKCGKRFRETKNLIRHQLTHTDLRPYPCTECGKYFKSKSSLDKHQNVHKKPFSCPFCGKRVTTSSILKNHLRTHTGEKPFKCTQCGKDYKTKAALNKHKEGHFKENSSEVPKVDQSNQIF</sequence>
<protein>
    <submittedName>
        <fullName evidence="15">Zinc finger protein 184-like</fullName>
    </submittedName>
</protein>
<feature type="compositionally biased region" description="Basic and acidic residues" evidence="12">
    <location>
        <begin position="757"/>
        <end position="784"/>
    </location>
</feature>
<keyword evidence="5 11" id="KW-0863">Zinc-finger</keyword>
<feature type="region of interest" description="Disordered" evidence="12">
    <location>
        <begin position="414"/>
        <end position="435"/>
    </location>
</feature>
<evidence type="ECO:0000256" key="1">
    <source>
        <dbReference type="ARBA" id="ARBA00004123"/>
    </source>
</evidence>
<feature type="region of interest" description="Disordered" evidence="12">
    <location>
        <begin position="492"/>
        <end position="516"/>
    </location>
</feature>
<dbReference type="RefSeq" id="XP_015269045.1">
    <property type="nucleotide sequence ID" value="XM_015413559.1"/>
</dbReference>
<dbReference type="PROSITE" id="PS50157">
    <property type="entry name" value="ZINC_FINGER_C2H2_2"/>
    <property type="match status" value="18"/>
</dbReference>
<accession>A0ABM1K5Q8</accession>
<evidence type="ECO:0000313" key="15">
    <source>
        <dbReference type="RefSeq" id="XP_015269045.1"/>
    </source>
</evidence>
<feature type="domain" description="C2H2-type" evidence="13">
    <location>
        <begin position="582"/>
        <end position="609"/>
    </location>
</feature>
<feature type="domain" description="C2H2-type" evidence="13">
    <location>
        <begin position="666"/>
        <end position="688"/>
    </location>
</feature>
<feature type="domain" description="C2H2-type" evidence="13">
    <location>
        <begin position="289"/>
        <end position="317"/>
    </location>
</feature>
<evidence type="ECO:0000256" key="2">
    <source>
        <dbReference type="ARBA" id="ARBA00006991"/>
    </source>
</evidence>
<keyword evidence="7" id="KW-0805">Transcription regulation</keyword>
<feature type="region of interest" description="Disordered" evidence="12">
    <location>
        <begin position="1034"/>
        <end position="1053"/>
    </location>
</feature>
<feature type="domain" description="C2H2-type" evidence="13">
    <location>
        <begin position="552"/>
        <end position="579"/>
    </location>
</feature>
<evidence type="ECO:0000256" key="6">
    <source>
        <dbReference type="ARBA" id="ARBA00022833"/>
    </source>
</evidence>
<comment type="subcellular location">
    <subcellularLocation>
        <location evidence="1">Nucleus</location>
    </subcellularLocation>
</comment>
<evidence type="ECO:0000256" key="5">
    <source>
        <dbReference type="ARBA" id="ARBA00022771"/>
    </source>
</evidence>
<evidence type="ECO:0000256" key="9">
    <source>
        <dbReference type="ARBA" id="ARBA00023163"/>
    </source>
</evidence>
<feature type="domain" description="C2H2-type" evidence="13">
    <location>
        <begin position="931"/>
        <end position="958"/>
    </location>
</feature>
<feature type="compositionally biased region" description="Polar residues" evidence="12">
    <location>
        <begin position="62"/>
        <end position="85"/>
    </location>
</feature>
<feature type="compositionally biased region" description="Polar residues" evidence="12">
    <location>
        <begin position="720"/>
        <end position="731"/>
    </location>
</feature>
<feature type="domain" description="C2H2-type" evidence="13">
    <location>
        <begin position="346"/>
        <end position="373"/>
    </location>
</feature>
<evidence type="ECO:0000256" key="4">
    <source>
        <dbReference type="ARBA" id="ARBA00022737"/>
    </source>
</evidence>
<evidence type="ECO:0000256" key="3">
    <source>
        <dbReference type="ARBA" id="ARBA00022723"/>
    </source>
</evidence>
<dbReference type="SUPFAM" id="SSF57667">
    <property type="entry name" value="beta-beta-alpha zinc fingers"/>
    <property type="match status" value="11"/>
</dbReference>
<feature type="domain" description="C2H2-type" evidence="13">
    <location>
        <begin position="985"/>
        <end position="1012"/>
    </location>
</feature>
<feature type="domain" description="C2H2-type" evidence="13">
    <location>
        <begin position="318"/>
        <end position="345"/>
    </location>
</feature>
<keyword evidence="14" id="KW-1185">Reference proteome</keyword>
<keyword evidence="9" id="KW-0804">Transcription</keyword>
<evidence type="ECO:0000256" key="11">
    <source>
        <dbReference type="PROSITE-ProRule" id="PRU00042"/>
    </source>
</evidence>
<organism evidence="14 15">
    <name type="scientific">Gekko japonicus</name>
    <name type="common">Schlegel's Japanese gecko</name>
    <dbReference type="NCBI Taxonomy" id="146911"/>
    <lineage>
        <taxon>Eukaryota</taxon>
        <taxon>Metazoa</taxon>
        <taxon>Chordata</taxon>
        <taxon>Craniata</taxon>
        <taxon>Vertebrata</taxon>
        <taxon>Euteleostomi</taxon>
        <taxon>Lepidosauria</taxon>
        <taxon>Squamata</taxon>
        <taxon>Bifurcata</taxon>
        <taxon>Gekkota</taxon>
        <taxon>Gekkonidae</taxon>
        <taxon>Gekkoninae</taxon>
        <taxon>Gekko</taxon>
    </lineage>
</organism>
<dbReference type="Pfam" id="PF00096">
    <property type="entry name" value="zf-C2H2"/>
    <property type="match status" value="14"/>
</dbReference>
<proteinExistence type="inferred from homology"/>
<dbReference type="InterPro" id="IPR036236">
    <property type="entry name" value="Znf_C2H2_sf"/>
</dbReference>
<feature type="region of interest" description="Disordered" evidence="12">
    <location>
        <begin position="45"/>
        <end position="108"/>
    </location>
</feature>
<feature type="domain" description="C2H2-type" evidence="13">
    <location>
        <begin position="903"/>
        <end position="930"/>
    </location>
</feature>
<feature type="domain" description="C2H2-type" evidence="13">
    <location>
        <begin position="177"/>
        <end position="205"/>
    </location>
</feature>
<gene>
    <name evidence="15" type="primary">LOC107112398</name>
</gene>
<keyword evidence="6" id="KW-0862">Zinc</keyword>
<feature type="region of interest" description="Disordered" evidence="12">
    <location>
        <begin position="704"/>
        <end position="809"/>
    </location>
</feature>
<name>A0ABM1K5Q8_GEKJA</name>
<dbReference type="GeneID" id="107112398"/>
<reference evidence="15" key="1">
    <citation type="submission" date="2025-08" db="UniProtKB">
        <authorList>
            <consortium name="RefSeq"/>
        </authorList>
    </citation>
    <scope>IDENTIFICATION</scope>
</reference>
<dbReference type="InterPro" id="IPR041697">
    <property type="entry name" value="Znf-C2H2_11"/>
</dbReference>
<feature type="compositionally biased region" description="Basic and acidic residues" evidence="12">
    <location>
        <begin position="97"/>
        <end position="108"/>
    </location>
</feature>
<feature type="domain" description="C2H2-type" evidence="13">
    <location>
        <begin position="524"/>
        <end position="551"/>
    </location>
</feature>
<comment type="similarity">
    <text evidence="2">Belongs to the krueppel C2H2-type zinc-finger protein family.</text>
</comment>
<feature type="domain" description="C2H2-type" evidence="13">
    <location>
        <begin position="389"/>
        <end position="416"/>
    </location>
</feature>
<feature type="domain" description="C2H2-type" evidence="13">
    <location>
        <begin position="467"/>
        <end position="494"/>
    </location>
</feature>
<keyword evidence="4" id="KW-0677">Repeat</keyword>
<dbReference type="Pfam" id="PF16622">
    <property type="entry name" value="zf-C2H2_11"/>
    <property type="match status" value="2"/>
</dbReference>
<dbReference type="PROSITE" id="PS00028">
    <property type="entry name" value="ZINC_FINGER_C2H2_1"/>
    <property type="match status" value="18"/>
</dbReference>
<feature type="domain" description="C2H2-type" evidence="13">
    <location>
        <begin position="239"/>
        <end position="266"/>
    </location>
</feature>
<dbReference type="Gene3D" id="3.30.160.60">
    <property type="entry name" value="Classic Zinc Finger"/>
    <property type="match status" value="14"/>
</dbReference>
<feature type="domain" description="C2H2-type" evidence="13">
    <location>
        <begin position="610"/>
        <end position="637"/>
    </location>
</feature>
<dbReference type="PANTHER" id="PTHR23226">
    <property type="entry name" value="ZINC FINGER AND SCAN DOMAIN-CONTAINING"/>
    <property type="match status" value="1"/>
</dbReference>
<keyword evidence="10" id="KW-0539">Nucleus</keyword>
<feature type="domain" description="C2H2-type" evidence="13">
    <location>
        <begin position="638"/>
        <end position="665"/>
    </location>
</feature>
<evidence type="ECO:0000256" key="8">
    <source>
        <dbReference type="ARBA" id="ARBA00023125"/>
    </source>
</evidence>
<dbReference type="InterPro" id="IPR013087">
    <property type="entry name" value="Znf_C2H2_type"/>
</dbReference>
<feature type="domain" description="C2H2-type" evidence="13">
    <location>
        <begin position="1013"/>
        <end position="1040"/>
    </location>
</feature>
<evidence type="ECO:0000259" key="13">
    <source>
        <dbReference type="PROSITE" id="PS50157"/>
    </source>
</evidence>